<gene>
    <name evidence="6" type="primary">LOC115568380</name>
</gene>
<feature type="region of interest" description="Disordered" evidence="3">
    <location>
        <begin position="299"/>
        <end position="321"/>
    </location>
</feature>
<feature type="transmembrane region" description="Helical" evidence="4">
    <location>
        <begin position="266"/>
        <end position="285"/>
    </location>
</feature>
<feature type="domain" description="Protein kinase" evidence="5">
    <location>
        <begin position="1"/>
        <end position="70"/>
    </location>
</feature>
<dbReference type="InParanoid" id="A0A671U5U5"/>
<accession>A0A671U5U5</accession>
<protein>
    <recommendedName>
        <fullName evidence="5">Protein kinase domain-containing protein</fullName>
    </recommendedName>
</protein>
<dbReference type="SUPFAM" id="SSF56112">
    <property type="entry name" value="Protein kinase-like (PK-like)"/>
    <property type="match status" value="1"/>
</dbReference>
<evidence type="ECO:0000259" key="5">
    <source>
        <dbReference type="PROSITE" id="PS50011"/>
    </source>
</evidence>
<keyword evidence="7" id="KW-1185">Reference proteome</keyword>
<keyword evidence="4" id="KW-0472">Membrane</keyword>
<feature type="coiled-coil region" evidence="2">
    <location>
        <begin position="75"/>
        <end position="102"/>
    </location>
</feature>
<evidence type="ECO:0000256" key="4">
    <source>
        <dbReference type="SAM" id="Phobius"/>
    </source>
</evidence>
<dbReference type="InterPro" id="IPR000719">
    <property type="entry name" value="Prot_kinase_dom"/>
</dbReference>
<dbReference type="GeneTree" id="ENSGT01030000234599"/>
<reference evidence="6" key="1">
    <citation type="submission" date="2021-04" db="EMBL/GenBank/DDBJ databases">
        <authorList>
            <consortium name="Wellcome Sanger Institute Data Sharing"/>
        </authorList>
    </citation>
    <scope>NUCLEOTIDE SEQUENCE [LARGE SCALE GENOMIC DNA]</scope>
</reference>
<sequence length="394" mass="42440">MGCILYELCTQHSAFSAETPIKLITKIIGFPYPPLPEHFSPEICELLSDILNKDPHSRPTASEILERPIMISCLLEKSKKAVMDLKTKLDNLRNVADGLERVHQGTTIGSLAGGVIGAAGGITSIVGLILAPFTLGASLIVTGVGVGVSVAGGLTASASNITNMVNQSSDRKAVRSIIKEFEERINAVVTWLQEITIILEAIQGKCDSADTLDTEGNQLNDDNLSRLSSRAGRGLGGIAELVRLVQVMNIGKIAAQTSRAVRVAEVATGVFSGLFLAVDIFFIAMDAKELHHIRQAKAAEEGAKERAEEKDTSESVSETETNYFASTSDQDALVASSIMQEVTPQPQNQASQKDTQSRSEIMKFVRSIRQAAEELQRVLDDLERIISSIPSLHC</sequence>
<dbReference type="GO" id="GO:0005524">
    <property type="term" value="F:ATP binding"/>
    <property type="evidence" value="ECO:0007669"/>
    <property type="project" value="InterPro"/>
</dbReference>
<dbReference type="OMA" id="WMDMEST"/>
<dbReference type="PANTHER" id="PTHR14096">
    <property type="entry name" value="APOLIPOPROTEIN L"/>
    <property type="match status" value="1"/>
</dbReference>
<dbReference type="InterPro" id="IPR008405">
    <property type="entry name" value="ApoL"/>
</dbReference>
<dbReference type="GO" id="GO:0005576">
    <property type="term" value="C:extracellular region"/>
    <property type="evidence" value="ECO:0007669"/>
    <property type="project" value="InterPro"/>
</dbReference>
<evidence type="ECO:0000256" key="2">
    <source>
        <dbReference type="SAM" id="Coils"/>
    </source>
</evidence>
<dbReference type="AlphaFoldDB" id="A0A671U5U5"/>
<dbReference type="PANTHER" id="PTHR14096:SF34">
    <property type="entry name" value="APOLIPOPROTEIN L3-LIKE-RELATED"/>
    <property type="match status" value="1"/>
</dbReference>
<keyword evidence="4" id="KW-1133">Transmembrane helix</keyword>
<keyword evidence="4" id="KW-0812">Transmembrane</keyword>
<name>A0A671U5U5_SPAAU</name>
<evidence type="ECO:0000313" key="6">
    <source>
        <dbReference type="Ensembl" id="ENSSAUP00010009415.1"/>
    </source>
</evidence>
<evidence type="ECO:0000313" key="7">
    <source>
        <dbReference type="Proteomes" id="UP000472265"/>
    </source>
</evidence>
<dbReference type="GO" id="GO:0042157">
    <property type="term" value="P:lipoprotein metabolic process"/>
    <property type="evidence" value="ECO:0007669"/>
    <property type="project" value="InterPro"/>
</dbReference>
<comment type="similarity">
    <text evidence="1">Belongs to the apolipoprotein L family.</text>
</comment>
<dbReference type="InterPro" id="IPR011009">
    <property type="entry name" value="Kinase-like_dom_sf"/>
</dbReference>
<dbReference type="Gene3D" id="1.10.510.10">
    <property type="entry name" value="Transferase(Phosphotransferase) domain 1"/>
    <property type="match status" value="1"/>
</dbReference>
<dbReference type="GO" id="GO:0016020">
    <property type="term" value="C:membrane"/>
    <property type="evidence" value="ECO:0007669"/>
    <property type="project" value="TreeGrafter"/>
</dbReference>
<proteinExistence type="inferred from homology"/>
<dbReference type="PROSITE" id="PS50011">
    <property type="entry name" value="PROTEIN_KINASE_DOM"/>
    <property type="match status" value="1"/>
</dbReference>
<dbReference type="GO" id="GO:0006869">
    <property type="term" value="P:lipid transport"/>
    <property type="evidence" value="ECO:0007669"/>
    <property type="project" value="InterPro"/>
</dbReference>
<keyword evidence="2" id="KW-0175">Coiled coil</keyword>
<dbReference type="GO" id="GO:0004672">
    <property type="term" value="F:protein kinase activity"/>
    <property type="evidence" value="ECO:0007669"/>
    <property type="project" value="InterPro"/>
</dbReference>
<dbReference type="Pfam" id="PF05461">
    <property type="entry name" value="ApoL"/>
    <property type="match status" value="1"/>
</dbReference>
<dbReference type="GO" id="GO:0008289">
    <property type="term" value="F:lipid binding"/>
    <property type="evidence" value="ECO:0007669"/>
    <property type="project" value="InterPro"/>
</dbReference>
<evidence type="ECO:0000256" key="3">
    <source>
        <dbReference type="SAM" id="MobiDB-lite"/>
    </source>
</evidence>
<organism evidence="6 7">
    <name type="scientific">Sparus aurata</name>
    <name type="common">Gilthead sea bream</name>
    <dbReference type="NCBI Taxonomy" id="8175"/>
    <lineage>
        <taxon>Eukaryota</taxon>
        <taxon>Metazoa</taxon>
        <taxon>Chordata</taxon>
        <taxon>Craniata</taxon>
        <taxon>Vertebrata</taxon>
        <taxon>Euteleostomi</taxon>
        <taxon>Actinopterygii</taxon>
        <taxon>Neopterygii</taxon>
        <taxon>Teleostei</taxon>
        <taxon>Neoteleostei</taxon>
        <taxon>Acanthomorphata</taxon>
        <taxon>Eupercaria</taxon>
        <taxon>Spariformes</taxon>
        <taxon>Sparidae</taxon>
        <taxon>Sparus</taxon>
    </lineage>
</organism>
<dbReference type="Proteomes" id="UP000472265">
    <property type="component" value="Chromosome 18"/>
</dbReference>
<evidence type="ECO:0000256" key="1">
    <source>
        <dbReference type="ARBA" id="ARBA00010090"/>
    </source>
</evidence>
<dbReference type="Ensembl" id="ENSSAUT00010010042.1">
    <property type="protein sequence ID" value="ENSSAUP00010009415.1"/>
    <property type="gene ID" value="ENSSAUG00010004646.1"/>
</dbReference>
<feature type="compositionally biased region" description="Basic and acidic residues" evidence="3">
    <location>
        <begin position="299"/>
        <end position="313"/>
    </location>
</feature>
<reference evidence="6" key="3">
    <citation type="submission" date="2025-09" db="UniProtKB">
        <authorList>
            <consortium name="Ensembl"/>
        </authorList>
    </citation>
    <scope>IDENTIFICATION</scope>
</reference>
<reference evidence="6" key="2">
    <citation type="submission" date="2025-08" db="UniProtKB">
        <authorList>
            <consortium name="Ensembl"/>
        </authorList>
    </citation>
    <scope>IDENTIFICATION</scope>
</reference>